<feature type="transmembrane region" description="Helical" evidence="6">
    <location>
        <begin position="355"/>
        <end position="377"/>
    </location>
</feature>
<organism evidence="7 8">
    <name type="scientific">Piscibacillus salipiscarius</name>
    <dbReference type="NCBI Taxonomy" id="299480"/>
    <lineage>
        <taxon>Bacteria</taxon>
        <taxon>Bacillati</taxon>
        <taxon>Bacillota</taxon>
        <taxon>Bacilli</taxon>
        <taxon>Bacillales</taxon>
        <taxon>Bacillaceae</taxon>
        <taxon>Piscibacillus</taxon>
    </lineage>
</organism>
<dbReference type="Proteomes" id="UP001597452">
    <property type="component" value="Unassembled WGS sequence"/>
</dbReference>
<name>A0ABW5QBH3_9BACI</name>
<evidence type="ECO:0000313" key="8">
    <source>
        <dbReference type="Proteomes" id="UP001597452"/>
    </source>
</evidence>
<evidence type="ECO:0000256" key="1">
    <source>
        <dbReference type="ARBA" id="ARBA00004236"/>
    </source>
</evidence>
<comment type="caution">
    <text evidence="7">The sequence shown here is derived from an EMBL/GenBank/DDBJ whole genome shotgun (WGS) entry which is preliminary data.</text>
</comment>
<reference evidence="8" key="1">
    <citation type="journal article" date="2019" name="Int. J. Syst. Evol. Microbiol.">
        <title>The Global Catalogue of Microorganisms (GCM) 10K type strain sequencing project: providing services to taxonomists for standard genome sequencing and annotation.</title>
        <authorList>
            <consortium name="The Broad Institute Genomics Platform"/>
            <consortium name="The Broad Institute Genome Sequencing Center for Infectious Disease"/>
            <person name="Wu L."/>
            <person name="Ma J."/>
        </authorList>
    </citation>
    <scope>NUCLEOTIDE SEQUENCE [LARGE SCALE GENOMIC DNA]</scope>
    <source>
        <strain evidence="8">TISTR 1571</strain>
    </source>
</reference>
<protein>
    <submittedName>
        <fullName evidence="7">DUF445 family protein</fullName>
    </submittedName>
</protein>
<keyword evidence="5 6" id="KW-0472">Membrane</keyword>
<dbReference type="PIRSF" id="PIRSF032178">
    <property type="entry name" value="UCP032178"/>
    <property type="match status" value="1"/>
</dbReference>
<evidence type="ECO:0000256" key="4">
    <source>
        <dbReference type="ARBA" id="ARBA00022989"/>
    </source>
</evidence>
<feature type="transmembrane region" description="Helical" evidence="6">
    <location>
        <begin position="6"/>
        <end position="30"/>
    </location>
</feature>
<comment type="similarity">
    <text evidence="2">Belongs to the UPF0754 family.</text>
</comment>
<evidence type="ECO:0000256" key="6">
    <source>
        <dbReference type="SAM" id="Phobius"/>
    </source>
</evidence>
<dbReference type="PANTHER" id="PTHR35791:SF1">
    <property type="entry name" value="UPF0754 MEMBRANE PROTEIN YHEB"/>
    <property type="match status" value="1"/>
</dbReference>
<dbReference type="RefSeq" id="WP_054754958.1">
    <property type="nucleotide sequence ID" value="NZ_JBHUMZ010000023.1"/>
</dbReference>
<evidence type="ECO:0000256" key="2">
    <source>
        <dbReference type="ARBA" id="ARBA00008053"/>
    </source>
</evidence>
<dbReference type="Pfam" id="PF04286">
    <property type="entry name" value="DUF445"/>
    <property type="match status" value="1"/>
</dbReference>
<dbReference type="InterPro" id="IPR016991">
    <property type="entry name" value="UCP032178"/>
</dbReference>
<accession>A0ABW5QBH3</accession>
<comment type="subcellular location">
    <subcellularLocation>
        <location evidence="1">Cell membrane</location>
    </subcellularLocation>
</comment>
<evidence type="ECO:0000313" key="7">
    <source>
        <dbReference type="EMBL" id="MFD2639284.1"/>
    </source>
</evidence>
<keyword evidence="3 6" id="KW-0812">Transmembrane</keyword>
<keyword evidence="4 6" id="KW-1133">Transmembrane helix</keyword>
<evidence type="ECO:0000256" key="5">
    <source>
        <dbReference type="ARBA" id="ARBA00023136"/>
    </source>
</evidence>
<dbReference type="PANTHER" id="PTHR35791">
    <property type="entry name" value="UPF0754 MEMBRANE PROTEIN YHEB"/>
    <property type="match status" value="1"/>
</dbReference>
<evidence type="ECO:0000256" key="3">
    <source>
        <dbReference type="ARBA" id="ARBA00022692"/>
    </source>
</evidence>
<gene>
    <name evidence="7" type="ORF">ACFSW4_10435</name>
</gene>
<dbReference type="InterPro" id="IPR007383">
    <property type="entry name" value="DUF445"/>
</dbReference>
<keyword evidence="8" id="KW-1185">Reference proteome</keyword>
<proteinExistence type="inferred from homology"/>
<sequence>MNWAFLIIFMIMIGALIGGMTNFLAIKMLFRPYEAVYIGKFKLPFTPGLIPKRRNELAGQLGRVVTDYLVTSDALEQKVLEPDFQGKMAGMINQQVDRVVNEGYSIHDLILKVNPEFSIGNLNANMERSIQRKLNDLYTEHQYLKVREILPNDLNENLESKLPDFTNYLIVKIELFLTSEEGQRKISESASNFLKTQGFLGNMVSSYLGEEGLSDKVTPAVRMFLNSDETKESIEELLRKEWEQFKEKDLKEVRDMFGEIQIKERFASLVTKEINIEFYLNQPVNELFDNYLSKLKTTWIPKMIEVSFEALSTNMTSLLEQLNLFDLVKQEVEKFDVSRIEQLVLEITKREMNMITYLGALLGGLIGLLQGLIVMFLT</sequence>
<dbReference type="EMBL" id="JBHUMZ010000023">
    <property type="protein sequence ID" value="MFD2639284.1"/>
    <property type="molecule type" value="Genomic_DNA"/>
</dbReference>